<dbReference type="PATRIC" id="fig|587753.9.peg.4006"/>
<dbReference type="OrthoDB" id="6747916at2"/>
<keyword evidence="3" id="KW-0472">Membrane</keyword>
<feature type="transmembrane region" description="Helical" evidence="3">
    <location>
        <begin position="391"/>
        <end position="413"/>
    </location>
</feature>
<protein>
    <submittedName>
        <fullName evidence="4">Uncharacterized protein</fullName>
    </submittedName>
</protein>
<evidence type="ECO:0000313" key="4">
    <source>
        <dbReference type="EMBL" id="KHA70763.1"/>
    </source>
</evidence>
<keyword evidence="1" id="KW-0175">Coiled coil</keyword>
<dbReference type="AlphaFoldDB" id="A0A0A6D4A2"/>
<dbReference type="Proteomes" id="UP000030564">
    <property type="component" value="Unassembled WGS sequence"/>
</dbReference>
<evidence type="ECO:0000256" key="2">
    <source>
        <dbReference type="SAM" id="MobiDB-lite"/>
    </source>
</evidence>
<name>A0A0A6D4A2_9PSED</name>
<evidence type="ECO:0000313" key="5">
    <source>
        <dbReference type="Proteomes" id="UP000030564"/>
    </source>
</evidence>
<organism evidence="4 5">
    <name type="scientific">Pseudomonas chlororaphis</name>
    <dbReference type="NCBI Taxonomy" id="587753"/>
    <lineage>
        <taxon>Bacteria</taxon>
        <taxon>Pseudomonadati</taxon>
        <taxon>Pseudomonadota</taxon>
        <taxon>Gammaproteobacteria</taxon>
        <taxon>Pseudomonadales</taxon>
        <taxon>Pseudomonadaceae</taxon>
        <taxon>Pseudomonas</taxon>
    </lineage>
</organism>
<gene>
    <name evidence="4" type="ORF">NZ35_24030</name>
</gene>
<dbReference type="EMBL" id="JSFK01000031">
    <property type="protein sequence ID" value="KHA70763.1"/>
    <property type="molecule type" value="Genomic_DNA"/>
</dbReference>
<keyword evidence="3" id="KW-0812">Transmembrane</keyword>
<comment type="caution">
    <text evidence="4">The sequence shown here is derived from an EMBL/GenBank/DDBJ whole genome shotgun (WGS) entry which is preliminary data.</text>
</comment>
<proteinExistence type="predicted"/>
<evidence type="ECO:0000256" key="1">
    <source>
        <dbReference type="SAM" id="Coils"/>
    </source>
</evidence>
<reference evidence="4 5" key="1">
    <citation type="submission" date="2014-10" db="EMBL/GenBank/DDBJ databases">
        <title>Draft genome sequence of Pseudomonas chlororaphis EA105.</title>
        <authorList>
            <person name="McCully L.M."/>
            <person name="Bitzer A.S."/>
            <person name="Spence C."/>
            <person name="Bais H."/>
            <person name="Silby M.W."/>
        </authorList>
    </citation>
    <scope>NUCLEOTIDE SEQUENCE [LARGE SCALE GENOMIC DNA]</scope>
    <source>
        <strain evidence="4 5">EA105</strain>
    </source>
</reference>
<feature type="compositionally biased region" description="Basic and acidic residues" evidence="2">
    <location>
        <begin position="148"/>
        <end position="186"/>
    </location>
</feature>
<feature type="coiled-coil region" evidence="1">
    <location>
        <begin position="508"/>
        <end position="535"/>
    </location>
</feature>
<feature type="region of interest" description="Disordered" evidence="2">
    <location>
        <begin position="148"/>
        <end position="214"/>
    </location>
</feature>
<feature type="coiled-coil region" evidence="1">
    <location>
        <begin position="569"/>
        <end position="603"/>
    </location>
</feature>
<keyword evidence="3" id="KW-1133">Transmembrane helix</keyword>
<accession>A0A0A6D4A2</accession>
<evidence type="ECO:0000256" key="3">
    <source>
        <dbReference type="SAM" id="Phobius"/>
    </source>
</evidence>
<sequence>MDTKETLEQGSLYAQAGFNELQNQFLTDALDQYSVMLKQSITRKDGEYANWALDKQQGRIAEAHHAGSYNIEAAGKGANNHRATLDVGRHNDPVTDVRINTPDGSKDYQLKFYKTAEDSTKAINHGDYQAVGKIVPEEQLADARTVAKNEATKNAQKRPEVSKNYKKTAETLDDSIHSDDRPDIKSKPLKRRGQGSSEELVKETTKKDKGPEYAEKDRVRAEFNRMQYANAAKAGAIGGATLSAASELLGIMRSDEPLTMEQCYEAAERIVLSSIKGAGNAVLVTGIQHLGQNLIDSASHTVLKNAGGHLIKGNVASAVANIAVSLGQNIYKFSRGEIDSLEFGGSMISTTVSVVGGSLAYSAGTATATFLGQWVASEIASTALFGTTLGALGPIALGAVFSIGFSFAVSAYVGHFAGQGRKLAMEDMQAAMSQLTNGSINLSQYAGLVGTMSEFKFEWKDMLPFSGSISVFSEYRARKGQLIAVQKQIEKQIASLPSQEAGALYQLKASYQQKILQIEEDYERQRQEITRQAGERYQMLSKDLSVHLELQFLMFTPIKNTLLGDRKALQAASNEQQLEQARMDSYREELKTLQQSLETAAFEGGDTDKIARTMLATIDVRLTDVLPEQTSWDQAYEFFVRP</sequence>
<feature type="compositionally biased region" description="Basic and acidic residues" evidence="2">
    <location>
        <begin position="199"/>
        <end position="214"/>
    </location>
</feature>